<dbReference type="OrthoDB" id="4562627at2"/>
<sequence>MPLTMPTWPDLLGSAERTAVHLEMRDSYAVDYETGPFADWRAGHRHNPADRASWWRPWLDLVAATVGRGVAVRRARIVSEPVSEYTRFLYDGTFTNVAAGEEVRWLPRRQASTLALPGNDFWLIDGRLVRWNHFTGEGSSAGGEMSDDPAAAKLCADAFSAVWERAIPHGRYEIR</sequence>
<evidence type="ECO:0000313" key="2">
    <source>
        <dbReference type="EMBL" id="AXE22950.1"/>
    </source>
</evidence>
<evidence type="ECO:0000313" key="3">
    <source>
        <dbReference type="Proteomes" id="UP000252004"/>
    </source>
</evidence>
<reference evidence="2 3" key="1">
    <citation type="submission" date="2018-01" db="EMBL/GenBank/DDBJ databases">
        <title>Draft genome Sequence of streptomyces globosus LZH-48.</title>
        <authorList>
            <person name="Ran K."/>
            <person name="Li Z."/>
            <person name="Wei S."/>
            <person name="Dong R."/>
        </authorList>
    </citation>
    <scope>NUCLEOTIDE SEQUENCE [LARGE SCALE GENOMIC DNA]</scope>
    <source>
        <strain evidence="2 3">LZH-48</strain>
    </source>
</reference>
<organism evidence="2 3">
    <name type="scientific">Streptomyces globosus</name>
    <dbReference type="NCBI Taxonomy" id="68209"/>
    <lineage>
        <taxon>Bacteria</taxon>
        <taxon>Bacillati</taxon>
        <taxon>Actinomycetota</taxon>
        <taxon>Actinomycetes</taxon>
        <taxon>Kitasatosporales</taxon>
        <taxon>Streptomycetaceae</taxon>
        <taxon>Streptomyces</taxon>
    </lineage>
</organism>
<dbReference type="EMBL" id="CP030862">
    <property type="protein sequence ID" value="AXE22950.1"/>
    <property type="molecule type" value="Genomic_DNA"/>
</dbReference>
<dbReference type="RefSeq" id="WP_114054141.1">
    <property type="nucleotide sequence ID" value="NZ_CP030862.1"/>
</dbReference>
<gene>
    <name evidence="2" type="ORF">C0216_05325</name>
</gene>
<dbReference type="Pfam" id="PF21806">
    <property type="entry name" value="DUF6879"/>
    <property type="match status" value="1"/>
</dbReference>
<proteinExistence type="predicted"/>
<feature type="domain" description="DUF6879" evidence="1">
    <location>
        <begin position="8"/>
        <end position="172"/>
    </location>
</feature>
<name>A0A344TWC9_9ACTN</name>
<accession>A0A344TWC9</accession>
<dbReference type="AlphaFoldDB" id="A0A344TWC9"/>
<keyword evidence="3" id="KW-1185">Reference proteome</keyword>
<dbReference type="KEGG" id="sgz:C0216_05325"/>
<dbReference type="InterPro" id="IPR049244">
    <property type="entry name" value="DUF6879"/>
</dbReference>
<evidence type="ECO:0000259" key="1">
    <source>
        <dbReference type="Pfam" id="PF21806"/>
    </source>
</evidence>
<dbReference type="Proteomes" id="UP000252004">
    <property type="component" value="Chromosome"/>
</dbReference>
<protein>
    <recommendedName>
        <fullName evidence="1">DUF6879 domain-containing protein</fullName>
    </recommendedName>
</protein>